<protein>
    <submittedName>
        <fullName evidence="2">Uncharacterized protein</fullName>
    </submittedName>
</protein>
<accession>A0AAD5QY42</accession>
<feature type="compositionally biased region" description="Gly residues" evidence="1">
    <location>
        <begin position="38"/>
        <end position="53"/>
    </location>
</feature>
<proteinExistence type="predicted"/>
<dbReference type="EMBL" id="JAHQIW010005424">
    <property type="protein sequence ID" value="KAJ1365979.1"/>
    <property type="molecule type" value="Genomic_DNA"/>
</dbReference>
<feature type="region of interest" description="Disordered" evidence="1">
    <location>
        <begin position="13"/>
        <end position="53"/>
    </location>
</feature>
<gene>
    <name evidence="2" type="ORF">KIN20_026481</name>
</gene>
<name>A0AAD5QY42_PARTN</name>
<dbReference type="AlphaFoldDB" id="A0AAD5QY42"/>
<evidence type="ECO:0000313" key="3">
    <source>
        <dbReference type="Proteomes" id="UP001196413"/>
    </source>
</evidence>
<dbReference type="Proteomes" id="UP001196413">
    <property type="component" value="Unassembled WGS sequence"/>
</dbReference>
<organism evidence="2 3">
    <name type="scientific">Parelaphostrongylus tenuis</name>
    <name type="common">Meningeal worm</name>
    <dbReference type="NCBI Taxonomy" id="148309"/>
    <lineage>
        <taxon>Eukaryota</taxon>
        <taxon>Metazoa</taxon>
        <taxon>Ecdysozoa</taxon>
        <taxon>Nematoda</taxon>
        <taxon>Chromadorea</taxon>
        <taxon>Rhabditida</taxon>
        <taxon>Rhabditina</taxon>
        <taxon>Rhabditomorpha</taxon>
        <taxon>Strongyloidea</taxon>
        <taxon>Metastrongylidae</taxon>
        <taxon>Parelaphostrongylus</taxon>
    </lineage>
</organism>
<keyword evidence="3" id="KW-1185">Reference proteome</keyword>
<comment type="caution">
    <text evidence="2">The sequence shown here is derived from an EMBL/GenBank/DDBJ whole genome shotgun (WGS) entry which is preliminary data.</text>
</comment>
<evidence type="ECO:0000256" key="1">
    <source>
        <dbReference type="SAM" id="MobiDB-lite"/>
    </source>
</evidence>
<reference evidence="2" key="1">
    <citation type="submission" date="2021-06" db="EMBL/GenBank/DDBJ databases">
        <title>Parelaphostrongylus tenuis whole genome reference sequence.</title>
        <authorList>
            <person name="Garwood T.J."/>
            <person name="Larsen P.A."/>
            <person name="Fountain-Jones N.M."/>
            <person name="Garbe J.R."/>
            <person name="Macchietto M.G."/>
            <person name="Kania S.A."/>
            <person name="Gerhold R.W."/>
            <person name="Richards J.E."/>
            <person name="Wolf T.M."/>
        </authorList>
    </citation>
    <scope>NUCLEOTIDE SEQUENCE</scope>
    <source>
        <strain evidence="2">MNPRO001-30</strain>
        <tissue evidence="2">Meninges</tissue>
    </source>
</reference>
<evidence type="ECO:0000313" key="2">
    <source>
        <dbReference type="EMBL" id="KAJ1365979.1"/>
    </source>
</evidence>
<feature type="compositionally biased region" description="Basic and acidic residues" evidence="1">
    <location>
        <begin position="25"/>
        <end position="34"/>
    </location>
</feature>
<sequence>MDSLPFDTLLIIDKPQKISSRARAGTRDRGRGDPLGRSMGGPRGGGGPRGRGH</sequence>